<comment type="caution">
    <text evidence="1">The sequence shown here is derived from an EMBL/GenBank/DDBJ whole genome shotgun (WGS) entry which is preliminary data.</text>
</comment>
<gene>
    <name evidence="1" type="ORF">GWK47_038373</name>
</gene>
<dbReference type="EMBL" id="JACEEZ010005511">
    <property type="protein sequence ID" value="KAG0725578.1"/>
    <property type="molecule type" value="Genomic_DNA"/>
</dbReference>
<keyword evidence="2" id="KW-1185">Reference proteome</keyword>
<reference evidence="1" key="1">
    <citation type="submission" date="2020-07" db="EMBL/GenBank/DDBJ databases">
        <title>The High-quality genome of the commercially important snow crab, Chionoecetes opilio.</title>
        <authorList>
            <person name="Jeong J.-H."/>
            <person name="Ryu S."/>
        </authorList>
    </citation>
    <scope>NUCLEOTIDE SEQUENCE</scope>
    <source>
        <strain evidence="1">MADBK_172401_WGS</strain>
        <tissue evidence="1">Digestive gland</tissue>
    </source>
</reference>
<evidence type="ECO:0000313" key="1">
    <source>
        <dbReference type="EMBL" id="KAG0725578.1"/>
    </source>
</evidence>
<accession>A0A8J4YFG9</accession>
<evidence type="ECO:0000313" key="2">
    <source>
        <dbReference type="Proteomes" id="UP000770661"/>
    </source>
</evidence>
<proteinExistence type="predicted"/>
<protein>
    <submittedName>
        <fullName evidence="1">Uncharacterized protein</fullName>
    </submittedName>
</protein>
<name>A0A8J4YFG9_CHIOP</name>
<organism evidence="1 2">
    <name type="scientific">Chionoecetes opilio</name>
    <name type="common">Atlantic snow crab</name>
    <name type="synonym">Cancer opilio</name>
    <dbReference type="NCBI Taxonomy" id="41210"/>
    <lineage>
        <taxon>Eukaryota</taxon>
        <taxon>Metazoa</taxon>
        <taxon>Ecdysozoa</taxon>
        <taxon>Arthropoda</taxon>
        <taxon>Crustacea</taxon>
        <taxon>Multicrustacea</taxon>
        <taxon>Malacostraca</taxon>
        <taxon>Eumalacostraca</taxon>
        <taxon>Eucarida</taxon>
        <taxon>Decapoda</taxon>
        <taxon>Pleocyemata</taxon>
        <taxon>Brachyura</taxon>
        <taxon>Eubrachyura</taxon>
        <taxon>Majoidea</taxon>
        <taxon>Majidae</taxon>
        <taxon>Chionoecetes</taxon>
    </lineage>
</organism>
<sequence length="230" mass="26329">MGEVGLPLQSIRPQSVIHAVCTFHVERLNSILLQQYPWYLKSRGVTNSPSISRERGTESTLAEWRQGHSNPILKYVIIAKYYRNACMNGVQCGWGIKCKMSKRKKEKNTGRPFYNPWITKTPLAEVSRKIKIVQRKKPIALHPDPTKEQRTHAEWADPSSYDCLPLWVRSALAPNARNRIGKIEAALLDPNVSDNCPSPKRSSSGAWNRQALVHPAWMCHPRWYSLPYDD</sequence>
<dbReference type="AlphaFoldDB" id="A0A8J4YFG9"/>
<dbReference type="Proteomes" id="UP000770661">
    <property type="component" value="Unassembled WGS sequence"/>
</dbReference>